<gene>
    <name evidence="2" type="ORF">EAX62_04250</name>
</gene>
<accession>A0A3M0GCE5</accession>
<dbReference type="InterPro" id="IPR051599">
    <property type="entry name" value="Cell_Envelope_Assoc"/>
</dbReference>
<dbReference type="EMBL" id="REFW01000001">
    <property type="protein sequence ID" value="RMB62460.1"/>
    <property type="molecule type" value="Genomic_DNA"/>
</dbReference>
<dbReference type="CDD" id="cd06259">
    <property type="entry name" value="YdcF-like"/>
    <property type="match status" value="1"/>
</dbReference>
<dbReference type="GO" id="GO:0005886">
    <property type="term" value="C:plasma membrane"/>
    <property type="evidence" value="ECO:0007669"/>
    <property type="project" value="TreeGrafter"/>
</dbReference>
<dbReference type="PANTHER" id="PTHR30336:SF6">
    <property type="entry name" value="INTEGRAL MEMBRANE PROTEIN"/>
    <property type="match status" value="1"/>
</dbReference>
<dbReference type="InterPro" id="IPR003848">
    <property type="entry name" value="DUF218"/>
</dbReference>
<feature type="domain" description="DUF218" evidence="1">
    <location>
        <begin position="41"/>
        <end position="156"/>
    </location>
</feature>
<dbReference type="OrthoDB" id="9782395at2"/>
<dbReference type="Pfam" id="PF02698">
    <property type="entry name" value="DUF218"/>
    <property type="match status" value="1"/>
</dbReference>
<protein>
    <recommendedName>
        <fullName evidence="1">DUF218 domain-containing protein</fullName>
    </recommendedName>
</protein>
<evidence type="ECO:0000313" key="2">
    <source>
        <dbReference type="EMBL" id="RMB62460.1"/>
    </source>
</evidence>
<organism evidence="2 3">
    <name type="scientific">Tessaracoccus antarcticus</name>
    <dbReference type="NCBI Taxonomy" id="2479848"/>
    <lineage>
        <taxon>Bacteria</taxon>
        <taxon>Bacillati</taxon>
        <taxon>Actinomycetota</taxon>
        <taxon>Actinomycetes</taxon>
        <taxon>Propionibacteriales</taxon>
        <taxon>Propionibacteriaceae</taxon>
        <taxon>Tessaracoccus</taxon>
    </lineage>
</organism>
<proteinExistence type="predicted"/>
<keyword evidence="3" id="KW-1185">Reference proteome</keyword>
<dbReference type="Proteomes" id="UP000275256">
    <property type="component" value="Unassembled WGS sequence"/>
</dbReference>
<reference evidence="2 3" key="1">
    <citation type="submission" date="2018-10" db="EMBL/GenBank/DDBJ databases">
        <title>Tessaracoccus antarcticuss sp. nov., isolated from sediment.</title>
        <authorList>
            <person name="Zhou L.Y."/>
            <person name="Du Z.J."/>
        </authorList>
    </citation>
    <scope>NUCLEOTIDE SEQUENCE [LARGE SCALE GENOMIC DNA]</scope>
    <source>
        <strain evidence="2 3">JDX10</strain>
    </source>
</reference>
<evidence type="ECO:0000313" key="3">
    <source>
        <dbReference type="Proteomes" id="UP000275256"/>
    </source>
</evidence>
<name>A0A3M0GCE5_9ACTN</name>
<evidence type="ECO:0000259" key="1">
    <source>
        <dbReference type="Pfam" id="PF02698"/>
    </source>
</evidence>
<sequence length="212" mass="23164">MLSGVLGAVGLVGAIVFGARHVSHVAAGRMFSVDDVPPRAVAMVLGAKADRDRPSAFLAARLDLAVDLYEKGTIRAVLVSGDNRAQSNHETTVMRDYLVDRGVPAEKVVEDPAGFDTYDSCVRARDVFGVKEMVILTQLYHLERAVTICEDIGVDAVGVGDVTARDKFPDLYYKGEKREWAANLKMEWDLLSRRKPQQDPFDGTLLEAAGQD</sequence>
<dbReference type="PANTHER" id="PTHR30336">
    <property type="entry name" value="INNER MEMBRANE PROTEIN, PROBABLE PERMEASE"/>
    <property type="match status" value="1"/>
</dbReference>
<comment type="caution">
    <text evidence="2">The sequence shown here is derived from an EMBL/GenBank/DDBJ whole genome shotgun (WGS) entry which is preliminary data.</text>
</comment>
<dbReference type="AlphaFoldDB" id="A0A3M0GCE5"/>